<dbReference type="Pfam" id="PF04075">
    <property type="entry name" value="F420H2_quin_red"/>
    <property type="match status" value="1"/>
</dbReference>
<comment type="similarity">
    <text evidence="1">Belongs to the F420H(2)-dependent quinone reductase family.</text>
</comment>
<dbReference type="RefSeq" id="WP_079576154.1">
    <property type="nucleotide sequence ID" value="NZ_FUZQ01000007.1"/>
</dbReference>
<evidence type="ECO:0000313" key="3">
    <source>
        <dbReference type="EMBL" id="SKC78568.1"/>
    </source>
</evidence>
<sequence>MGSKHATPAPENGRPFVPPRWFVRSAWAFQRAGYRLTRGRWPLRRPVPDGKFGMLRLRVVGRRSGQERAVILGYVEDDGRYVTLAMNGWGDPPPAWWLNLRAHPDAVVDTVDGPRPVRGAAAQGEERERLWDLVGRHQGWGEIDRFAAHRAGETPVVVLAPR</sequence>
<gene>
    <name evidence="3" type="ORF">SAMN04324258_3817</name>
</gene>
<name>A0A1T5LSQ2_9MICO</name>
<dbReference type="NCBIfam" id="TIGR00026">
    <property type="entry name" value="hi_GC_TIGR00026"/>
    <property type="match status" value="1"/>
</dbReference>
<dbReference type="EMBL" id="FUZQ01000007">
    <property type="protein sequence ID" value="SKC78568.1"/>
    <property type="molecule type" value="Genomic_DNA"/>
</dbReference>
<dbReference type="GO" id="GO:0070967">
    <property type="term" value="F:coenzyme F420 binding"/>
    <property type="evidence" value="ECO:0007669"/>
    <property type="project" value="TreeGrafter"/>
</dbReference>
<proteinExistence type="inferred from homology"/>
<evidence type="ECO:0000313" key="4">
    <source>
        <dbReference type="Proteomes" id="UP000189777"/>
    </source>
</evidence>
<accession>A0A1T5LSQ2</accession>
<dbReference type="InterPro" id="IPR012349">
    <property type="entry name" value="Split_barrel_FMN-bd"/>
</dbReference>
<dbReference type="OrthoDB" id="8225825at2"/>
<dbReference type="STRING" id="526729.SAMN04324258_3817"/>
<dbReference type="AlphaFoldDB" id="A0A1T5LSQ2"/>
<evidence type="ECO:0000256" key="1">
    <source>
        <dbReference type="ARBA" id="ARBA00008710"/>
    </source>
</evidence>
<dbReference type="PANTHER" id="PTHR39428">
    <property type="entry name" value="F420H(2)-DEPENDENT QUINONE REDUCTASE RV1261C"/>
    <property type="match status" value="1"/>
</dbReference>
<keyword evidence="4" id="KW-1185">Reference proteome</keyword>
<evidence type="ECO:0000256" key="2">
    <source>
        <dbReference type="ARBA" id="ARBA00049106"/>
    </source>
</evidence>
<comment type="catalytic activity">
    <reaction evidence="2">
        <text>oxidized coenzyme F420-(gamma-L-Glu)(n) + a quinol + H(+) = reduced coenzyme F420-(gamma-L-Glu)(n) + a quinone</text>
        <dbReference type="Rhea" id="RHEA:39663"/>
        <dbReference type="Rhea" id="RHEA-COMP:12939"/>
        <dbReference type="Rhea" id="RHEA-COMP:14378"/>
        <dbReference type="ChEBI" id="CHEBI:15378"/>
        <dbReference type="ChEBI" id="CHEBI:24646"/>
        <dbReference type="ChEBI" id="CHEBI:132124"/>
        <dbReference type="ChEBI" id="CHEBI:133980"/>
        <dbReference type="ChEBI" id="CHEBI:139511"/>
    </reaction>
</comment>
<organism evidence="3 4">
    <name type="scientific">Krasilnikoviella flava</name>
    <dbReference type="NCBI Taxonomy" id="526729"/>
    <lineage>
        <taxon>Bacteria</taxon>
        <taxon>Bacillati</taxon>
        <taxon>Actinomycetota</taxon>
        <taxon>Actinomycetes</taxon>
        <taxon>Micrococcales</taxon>
        <taxon>Promicromonosporaceae</taxon>
        <taxon>Krasilnikoviella</taxon>
    </lineage>
</organism>
<dbReference type="InterPro" id="IPR004378">
    <property type="entry name" value="F420H2_quin_Rdtase"/>
</dbReference>
<dbReference type="PANTHER" id="PTHR39428:SF1">
    <property type="entry name" value="F420H(2)-DEPENDENT QUINONE REDUCTASE RV1261C"/>
    <property type="match status" value="1"/>
</dbReference>
<protein>
    <submittedName>
        <fullName evidence="3">Deazaflavin-dependent oxidoreductase, nitroreductase family</fullName>
    </submittedName>
</protein>
<reference evidence="3 4" key="1">
    <citation type="submission" date="2017-02" db="EMBL/GenBank/DDBJ databases">
        <authorList>
            <person name="Peterson S.W."/>
        </authorList>
    </citation>
    <scope>NUCLEOTIDE SEQUENCE [LARGE SCALE GENOMIC DNA]</scope>
    <source>
        <strain evidence="3 4">DSM 21481</strain>
    </source>
</reference>
<dbReference type="Proteomes" id="UP000189777">
    <property type="component" value="Unassembled WGS sequence"/>
</dbReference>
<dbReference type="GO" id="GO:0005886">
    <property type="term" value="C:plasma membrane"/>
    <property type="evidence" value="ECO:0007669"/>
    <property type="project" value="TreeGrafter"/>
</dbReference>
<dbReference type="Gene3D" id="2.30.110.10">
    <property type="entry name" value="Electron Transport, Fmn-binding Protein, Chain A"/>
    <property type="match status" value="1"/>
</dbReference>
<dbReference type="GO" id="GO:0016491">
    <property type="term" value="F:oxidoreductase activity"/>
    <property type="evidence" value="ECO:0007669"/>
    <property type="project" value="InterPro"/>
</dbReference>